<comment type="caution">
    <text evidence="8">The sequence shown here is derived from an EMBL/GenBank/DDBJ whole genome shotgun (WGS) entry which is preliminary data.</text>
</comment>
<evidence type="ECO:0000256" key="4">
    <source>
        <dbReference type="ARBA" id="ARBA00022729"/>
    </source>
</evidence>
<dbReference type="eggNOG" id="COG1653">
    <property type="taxonomic scope" value="Bacteria"/>
</dbReference>
<comment type="similarity">
    <text evidence="2">Belongs to the bacterial solute-binding protein 1 family.</text>
</comment>
<dbReference type="InterPro" id="IPR050490">
    <property type="entry name" value="Bact_solute-bd_prot1"/>
</dbReference>
<evidence type="ECO:0000313" key="8">
    <source>
        <dbReference type="EMBL" id="KGE71028.1"/>
    </source>
</evidence>
<dbReference type="PANTHER" id="PTHR43649:SF28">
    <property type="entry name" value="BINDING PROTEIN COMPONENT OF ABC SUGAR TRANSPORTER-RELATED"/>
    <property type="match status" value="1"/>
</dbReference>
<keyword evidence="9" id="KW-1185">Reference proteome</keyword>
<dbReference type="Pfam" id="PF01547">
    <property type="entry name" value="SBP_bac_1"/>
    <property type="match status" value="1"/>
</dbReference>
<proteinExistence type="inferred from homology"/>
<evidence type="ECO:0000313" key="9">
    <source>
        <dbReference type="Proteomes" id="UP000029692"/>
    </source>
</evidence>
<keyword evidence="4 7" id="KW-0732">Signal</keyword>
<protein>
    <recommendedName>
        <fullName evidence="6">Probable sugar-binding periplasmic protein</fullName>
    </recommendedName>
</protein>
<gene>
    <name evidence="8" type="ORF">DC28_14010</name>
</gene>
<accession>A0A098QUE6</accession>
<name>A0A098QUE6_9SPIO</name>
<feature type="signal peptide" evidence="7">
    <location>
        <begin position="1"/>
        <end position="23"/>
    </location>
</feature>
<dbReference type="STRING" id="1480694.DC28_14010"/>
<dbReference type="EMBL" id="JNUP01000071">
    <property type="protein sequence ID" value="KGE71028.1"/>
    <property type="molecule type" value="Genomic_DNA"/>
</dbReference>
<evidence type="ECO:0000256" key="2">
    <source>
        <dbReference type="ARBA" id="ARBA00008520"/>
    </source>
</evidence>
<comment type="function">
    <text evidence="5">Part of a binding-protein-dependent transport system for a sugar.</text>
</comment>
<dbReference type="GO" id="GO:0042597">
    <property type="term" value="C:periplasmic space"/>
    <property type="evidence" value="ECO:0007669"/>
    <property type="project" value="UniProtKB-SubCell"/>
</dbReference>
<evidence type="ECO:0000256" key="7">
    <source>
        <dbReference type="SAM" id="SignalP"/>
    </source>
</evidence>
<dbReference type="Gene3D" id="3.40.190.10">
    <property type="entry name" value="Periplasmic binding protein-like II"/>
    <property type="match status" value="2"/>
</dbReference>
<evidence type="ECO:0000256" key="6">
    <source>
        <dbReference type="ARBA" id="ARBA00049753"/>
    </source>
</evidence>
<organism evidence="8 9">
    <name type="scientific">Spirochaeta lutea</name>
    <dbReference type="NCBI Taxonomy" id="1480694"/>
    <lineage>
        <taxon>Bacteria</taxon>
        <taxon>Pseudomonadati</taxon>
        <taxon>Spirochaetota</taxon>
        <taxon>Spirochaetia</taxon>
        <taxon>Spirochaetales</taxon>
        <taxon>Spirochaetaceae</taxon>
        <taxon>Spirochaeta</taxon>
    </lineage>
</organism>
<dbReference type="AlphaFoldDB" id="A0A098QUE6"/>
<comment type="subcellular location">
    <subcellularLocation>
        <location evidence="1">Periplasm</location>
    </subcellularLocation>
</comment>
<keyword evidence="3" id="KW-0813">Transport</keyword>
<sequence length="428" mass="46546">MKTGFRKFGQVLILLLCSAGLFAGGGGESQEGQAGGVTQLTLGSWRTDDVAQIEALLAEFHASHPEIRIKFDPVNPPDYNATLRLQLESGIAPDIFYARSYATGEELFQDGYMVDLSGEDFVQQNYDEGARSPWTAGDGGVFAMPFLAVSHGIYYNKDLFAELGIQVPKTWEELMRAARTIQDAGYIPFANGIADEWDIAEVVFMSLAPNFIGGREGRLAYDSGARKFNDSHVRAAFEAIEDLKPYLPEGFMAIGYNDSKALFQLGQAAMFFDGSWTISEFVAADPGFEWSVFPVPPPAGSPGYVTFHPDNGLAINPASDHTAEAKVFLEWLTTPQAAKVVGDQLPGFFPMISNAPQLDNPYANAFLSMNTGRGLDVRWPWPKMMSGNPSGYNLMMSGSIGVLTGELTPQQAADALQSGLAQWYPPAQ</sequence>
<dbReference type="RefSeq" id="WP_037549762.1">
    <property type="nucleotide sequence ID" value="NZ_JNUP01000071.1"/>
</dbReference>
<dbReference type="SUPFAM" id="SSF53850">
    <property type="entry name" value="Periplasmic binding protein-like II"/>
    <property type="match status" value="1"/>
</dbReference>
<reference evidence="8 9" key="1">
    <citation type="submission" date="2014-05" db="EMBL/GenBank/DDBJ databases">
        <title>De novo Genome Sequence of Spirocheata sp.</title>
        <authorList>
            <person name="Shivani Y."/>
            <person name="Subhash Y."/>
            <person name="Tushar L."/>
            <person name="Sasikala C."/>
            <person name="Ramana C.V."/>
        </authorList>
    </citation>
    <scope>NUCLEOTIDE SEQUENCE [LARGE SCALE GENOMIC DNA]</scope>
    <source>
        <strain evidence="8 9">JC230</strain>
    </source>
</reference>
<feature type="chain" id="PRO_5001938600" description="Probable sugar-binding periplasmic protein" evidence="7">
    <location>
        <begin position="24"/>
        <end position="428"/>
    </location>
</feature>
<evidence type="ECO:0000256" key="5">
    <source>
        <dbReference type="ARBA" id="ARBA00049629"/>
    </source>
</evidence>
<evidence type="ECO:0000256" key="3">
    <source>
        <dbReference type="ARBA" id="ARBA00022448"/>
    </source>
</evidence>
<evidence type="ECO:0000256" key="1">
    <source>
        <dbReference type="ARBA" id="ARBA00004418"/>
    </source>
</evidence>
<dbReference type="PANTHER" id="PTHR43649">
    <property type="entry name" value="ARABINOSE-BINDING PROTEIN-RELATED"/>
    <property type="match status" value="1"/>
</dbReference>
<dbReference type="OrthoDB" id="355435at2"/>
<dbReference type="Proteomes" id="UP000029692">
    <property type="component" value="Unassembled WGS sequence"/>
</dbReference>
<dbReference type="InterPro" id="IPR006059">
    <property type="entry name" value="SBP"/>
</dbReference>